<reference evidence="2 3" key="1">
    <citation type="submission" date="2024-03" db="EMBL/GenBank/DDBJ databases">
        <authorList>
            <person name="Gkanogiannis A."/>
            <person name="Becerra Lopez-Lavalle L."/>
        </authorList>
    </citation>
    <scope>NUCLEOTIDE SEQUENCE [LARGE SCALE GENOMIC DNA]</scope>
</reference>
<accession>A0ABP0Y459</accession>
<evidence type="ECO:0000313" key="3">
    <source>
        <dbReference type="Proteomes" id="UP001642487"/>
    </source>
</evidence>
<feature type="non-terminal residue" evidence="2">
    <location>
        <position position="1"/>
    </location>
</feature>
<sequence>MSTLIPSTHLLLLVRALRLPLDIHRRRCFPSVLRLTNHASLPALASSLHCLSRYEFYEDYFQKLNKYEEIEILN</sequence>
<evidence type="ECO:0000313" key="2">
    <source>
        <dbReference type="EMBL" id="CAK9313733.1"/>
    </source>
</evidence>
<gene>
    <name evidence="2" type="ORF">CITCOLO1_LOCUS5467</name>
</gene>
<feature type="chain" id="PRO_5045588553" evidence="1">
    <location>
        <begin position="17"/>
        <end position="74"/>
    </location>
</feature>
<proteinExistence type="predicted"/>
<dbReference type="EMBL" id="OZ021745">
    <property type="protein sequence ID" value="CAK9313733.1"/>
    <property type="molecule type" value="Genomic_DNA"/>
</dbReference>
<keyword evidence="1" id="KW-0732">Signal</keyword>
<dbReference type="Proteomes" id="UP001642487">
    <property type="component" value="Chromosome 11"/>
</dbReference>
<protein>
    <submittedName>
        <fullName evidence="2">Uncharacterized protein</fullName>
    </submittedName>
</protein>
<name>A0ABP0Y459_9ROSI</name>
<feature type="signal peptide" evidence="1">
    <location>
        <begin position="1"/>
        <end position="16"/>
    </location>
</feature>
<organism evidence="2 3">
    <name type="scientific">Citrullus colocynthis</name>
    <name type="common">colocynth</name>
    <dbReference type="NCBI Taxonomy" id="252529"/>
    <lineage>
        <taxon>Eukaryota</taxon>
        <taxon>Viridiplantae</taxon>
        <taxon>Streptophyta</taxon>
        <taxon>Embryophyta</taxon>
        <taxon>Tracheophyta</taxon>
        <taxon>Spermatophyta</taxon>
        <taxon>Magnoliopsida</taxon>
        <taxon>eudicotyledons</taxon>
        <taxon>Gunneridae</taxon>
        <taxon>Pentapetalae</taxon>
        <taxon>rosids</taxon>
        <taxon>fabids</taxon>
        <taxon>Cucurbitales</taxon>
        <taxon>Cucurbitaceae</taxon>
        <taxon>Benincaseae</taxon>
        <taxon>Citrullus</taxon>
    </lineage>
</organism>
<evidence type="ECO:0000256" key="1">
    <source>
        <dbReference type="SAM" id="SignalP"/>
    </source>
</evidence>
<keyword evidence="3" id="KW-1185">Reference proteome</keyword>